<keyword evidence="3" id="KW-1185">Reference proteome</keyword>
<gene>
    <name evidence="2" type="ORF">AARE701A_LOCUS12440</name>
</gene>
<name>A0A8S2AFF9_ARAAE</name>
<evidence type="ECO:0000313" key="3">
    <source>
        <dbReference type="Proteomes" id="UP000682877"/>
    </source>
</evidence>
<reference evidence="2" key="1">
    <citation type="submission" date="2021-01" db="EMBL/GenBank/DDBJ databases">
        <authorList>
            <person name="Bezrukov I."/>
        </authorList>
    </citation>
    <scope>NUCLEOTIDE SEQUENCE</scope>
</reference>
<proteinExistence type="inferred from homology"/>
<dbReference type="AlphaFoldDB" id="A0A8S2AFF9"/>
<dbReference type="InterPro" id="IPR050571">
    <property type="entry name" value="Class-IV_PLP-Dep_Aminotrnsfr"/>
</dbReference>
<dbReference type="PANTHER" id="PTHR42743">
    <property type="entry name" value="AMINO-ACID AMINOTRANSFERASE"/>
    <property type="match status" value="1"/>
</dbReference>
<dbReference type="Pfam" id="PF08282">
    <property type="entry name" value="Hydrolase_3"/>
    <property type="match status" value="1"/>
</dbReference>
<dbReference type="InterPro" id="IPR036412">
    <property type="entry name" value="HAD-like_sf"/>
</dbReference>
<organism evidence="2 3">
    <name type="scientific">Arabidopsis arenosa</name>
    <name type="common">Sand rock-cress</name>
    <name type="synonym">Cardaminopsis arenosa</name>
    <dbReference type="NCBI Taxonomy" id="38785"/>
    <lineage>
        <taxon>Eukaryota</taxon>
        <taxon>Viridiplantae</taxon>
        <taxon>Streptophyta</taxon>
        <taxon>Embryophyta</taxon>
        <taxon>Tracheophyta</taxon>
        <taxon>Spermatophyta</taxon>
        <taxon>Magnoliopsida</taxon>
        <taxon>eudicotyledons</taxon>
        <taxon>Gunneridae</taxon>
        <taxon>Pentapetalae</taxon>
        <taxon>rosids</taxon>
        <taxon>malvids</taxon>
        <taxon>Brassicales</taxon>
        <taxon>Brassicaceae</taxon>
        <taxon>Camelineae</taxon>
        <taxon>Arabidopsis</taxon>
    </lineage>
</organism>
<comment type="similarity">
    <text evidence="1">Belongs to the class-IV pyridoxal-phosphate-dependent aminotransferase family.</text>
</comment>
<sequence>MTSLQTTILVLGEGGSGAVYKGGLSSGYKNRMTEKGSSDETDTMESVALIQISGTGVHNNKALQVEVVGDNKLIYQDNPRLKTALEMLRTSMNLEDTLHEVPSVLQRDNVFVIRWQKAETVQVEVKALKLYIIKITSTNTRINNLGITKRVTRLAKEGTGKTTLEIGDGENDVGMIQEADIGVGIRVALKLCKCLRKVFFSRMVKISNNYKIREMEFWLVSCCGFQITHFTWSLGSGSKKYRYFKDLNILEMDAVDKLSSCPFLVMLFGFPSELMSKGKHFILIRNPLHILPSSAKVVNIDERVIADGKVGLVTRTLQNASLQEKAEDSGVPIHTNQEP</sequence>
<dbReference type="Gene3D" id="3.40.50.1000">
    <property type="entry name" value="HAD superfamily/HAD-like"/>
    <property type="match status" value="1"/>
</dbReference>
<evidence type="ECO:0000256" key="1">
    <source>
        <dbReference type="ARBA" id="ARBA00009320"/>
    </source>
</evidence>
<dbReference type="InterPro" id="IPR023214">
    <property type="entry name" value="HAD_sf"/>
</dbReference>
<dbReference type="SUPFAM" id="SSF56784">
    <property type="entry name" value="HAD-like"/>
    <property type="match status" value="1"/>
</dbReference>
<protein>
    <submittedName>
        <fullName evidence="2">Uncharacterized protein</fullName>
    </submittedName>
</protein>
<evidence type="ECO:0000313" key="2">
    <source>
        <dbReference type="EMBL" id="CAE6074721.1"/>
    </source>
</evidence>
<dbReference type="PANTHER" id="PTHR42743:SF11">
    <property type="entry name" value="AMINODEOXYCHORISMATE LYASE"/>
    <property type="match status" value="1"/>
</dbReference>
<dbReference type="GO" id="GO:0019752">
    <property type="term" value="P:carboxylic acid metabolic process"/>
    <property type="evidence" value="ECO:0007669"/>
    <property type="project" value="TreeGrafter"/>
</dbReference>
<dbReference type="Proteomes" id="UP000682877">
    <property type="component" value="Chromosome 5"/>
</dbReference>
<accession>A0A8S2AFF9</accession>
<dbReference type="EMBL" id="LR999455">
    <property type="protein sequence ID" value="CAE6074721.1"/>
    <property type="molecule type" value="Genomic_DNA"/>
</dbReference>